<dbReference type="InterPro" id="IPR051413">
    <property type="entry name" value="K/Na_HCN_channel"/>
</dbReference>
<feature type="compositionally biased region" description="Polar residues" evidence="8">
    <location>
        <begin position="191"/>
        <end position="201"/>
    </location>
</feature>
<feature type="transmembrane region" description="Helical" evidence="9">
    <location>
        <begin position="346"/>
        <end position="367"/>
    </location>
</feature>
<feature type="compositionally biased region" description="Polar residues" evidence="8">
    <location>
        <begin position="888"/>
        <end position="900"/>
    </location>
</feature>
<dbReference type="Proteomes" id="UP000009168">
    <property type="component" value="Unassembled WGS sequence"/>
</dbReference>
<feature type="region of interest" description="Disordered" evidence="8">
    <location>
        <begin position="182"/>
        <end position="201"/>
    </location>
</feature>
<dbReference type="InterPro" id="IPR014710">
    <property type="entry name" value="RmlC-like_jellyroll"/>
</dbReference>
<dbReference type="CDD" id="cd00038">
    <property type="entry name" value="CAP_ED"/>
    <property type="match status" value="1"/>
</dbReference>
<evidence type="ECO:0000256" key="2">
    <source>
        <dbReference type="ARBA" id="ARBA00022448"/>
    </source>
</evidence>
<evidence type="ECO:0000256" key="6">
    <source>
        <dbReference type="ARBA" id="ARBA00023136"/>
    </source>
</evidence>
<dbReference type="GO" id="GO:0008270">
    <property type="term" value="F:zinc ion binding"/>
    <property type="evidence" value="ECO:0007669"/>
    <property type="project" value="UniProtKB-KW"/>
</dbReference>
<feature type="transmembrane region" description="Helical" evidence="9">
    <location>
        <begin position="506"/>
        <end position="523"/>
    </location>
</feature>
<feature type="compositionally biased region" description="Basic and acidic residues" evidence="8">
    <location>
        <begin position="915"/>
        <end position="924"/>
    </location>
</feature>
<dbReference type="SMART" id="SM00100">
    <property type="entry name" value="cNMP"/>
    <property type="match status" value="1"/>
</dbReference>
<feature type="domain" description="CCHC-type" evidence="11">
    <location>
        <begin position="786"/>
        <end position="801"/>
    </location>
</feature>
<keyword evidence="4 9" id="KW-1133">Transmembrane helix</keyword>
<keyword evidence="3 9" id="KW-0812">Transmembrane</keyword>
<dbReference type="RefSeq" id="XP_001018443.3">
    <property type="nucleotide sequence ID" value="XM_001018443.3"/>
</dbReference>
<organism evidence="12 13">
    <name type="scientific">Tetrahymena thermophila (strain SB210)</name>
    <dbReference type="NCBI Taxonomy" id="312017"/>
    <lineage>
        <taxon>Eukaryota</taxon>
        <taxon>Sar</taxon>
        <taxon>Alveolata</taxon>
        <taxon>Ciliophora</taxon>
        <taxon>Intramacronucleata</taxon>
        <taxon>Oligohymenophorea</taxon>
        <taxon>Hymenostomatida</taxon>
        <taxon>Tetrahymenina</taxon>
        <taxon>Tetrahymenidae</taxon>
        <taxon>Tetrahymena</taxon>
    </lineage>
</organism>
<keyword evidence="7" id="KW-0863">Zinc-finger</keyword>
<dbReference type="Pfam" id="PF00027">
    <property type="entry name" value="cNMP_binding"/>
    <property type="match status" value="1"/>
</dbReference>
<keyword evidence="13" id="KW-1185">Reference proteome</keyword>
<dbReference type="Gene3D" id="2.60.120.10">
    <property type="entry name" value="Jelly Rolls"/>
    <property type="match status" value="1"/>
</dbReference>
<dbReference type="GO" id="GO:0003254">
    <property type="term" value="P:regulation of membrane depolarization"/>
    <property type="evidence" value="ECO:0007669"/>
    <property type="project" value="TreeGrafter"/>
</dbReference>
<dbReference type="InterPro" id="IPR001878">
    <property type="entry name" value="Znf_CCHC"/>
</dbReference>
<dbReference type="GeneID" id="7842068"/>
<feature type="transmembrane region" description="Helical" evidence="9">
    <location>
        <begin position="388"/>
        <end position="412"/>
    </location>
</feature>
<feature type="domain" description="Cyclic nucleotide-binding" evidence="10">
    <location>
        <begin position="641"/>
        <end position="765"/>
    </location>
</feature>
<protein>
    <submittedName>
        <fullName evidence="12">Cation channel family protein</fullName>
    </submittedName>
</protein>
<dbReference type="Pfam" id="PF00520">
    <property type="entry name" value="Ion_trans"/>
    <property type="match status" value="1"/>
</dbReference>
<feature type="transmembrane region" description="Helical" evidence="9">
    <location>
        <begin position="457"/>
        <end position="478"/>
    </location>
</feature>
<evidence type="ECO:0000256" key="8">
    <source>
        <dbReference type="SAM" id="MobiDB-lite"/>
    </source>
</evidence>
<comment type="subcellular location">
    <subcellularLocation>
        <location evidence="1">Membrane</location>
        <topology evidence="1">Multi-pass membrane protein</topology>
    </subcellularLocation>
</comment>
<dbReference type="Gene3D" id="1.10.287.70">
    <property type="match status" value="1"/>
</dbReference>
<dbReference type="PANTHER" id="PTHR45689:SF5">
    <property type="entry name" value="I[[H]] CHANNEL, ISOFORM E"/>
    <property type="match status" value="1"/>
</dbReference>
<gene>
    <name evidence="12" type="ORF">TTHERM_00343980</name>
</gene>
<feature type="compositionally biased region" description="Basic and acidic residues" evidence="8">
    <location>
        <begin position="1042"/>
        <end position="1051"/>
    </location>
</feature>
<evidence type="ECO:0000256" key="9">
    <source>
        <dbReference type="SAM" id="Phobius"/>
    </source>
</evidence>
<dbReference type="SMART" id="SM00343">
    <property type="entry name" value="ZnF_C2HC"/>
    <property type="match status" value="1"/>
</dbReference>
<keyword evidence="2" id="KW-0813">Transport</keyword>
<dbReference type="SUPFAM" id="SSF51206">
    <property type="entry name" value="cAMP-binding domain-like"/>
    <property type="match status" value="1"/>
</dbReference>
<evidence type="ECO:0000313" key="12">
    <source>
        <dbReference type="EMBL" id="EAR98198.3"/>
    </source>
</evidence>
<evidence type="ECO:0000256" key="3">
    <source>
        <dbReference type="ARBA" id="ARBA00022692"/>
    </source>
</evidence>
<sequence length="1332" mass="156972">MKQKQNSDTSNLQNMNSNFNLIDNSLDKNNFQNVSLQGRLFINNSVKNLLGDEGLTNTSIMNNSLICYENNNKVQLNNNNNIISQSEKNIVFQTLQKDGLKNQKRHFSESADSISQFFKVEFGQSDQKQNIVREDDFLGSFNQNNCFQNRNKKLNSEQLESSQIHDINNDHKIQVEQSEIKEDEQQEQEQLTSKNGVTQETYKNPQVRQSLQNFEKAANIINKVIGNSVNRVERINLHVKNFILFLKFRMQKRRLQDLAENEYKLLNDCTYFYNKIMQKRLLNRFFAQIYQAAKFKIPIPVFMPTDTLRVYWDIFQVIFTYCFIYIYSILMFFYQEEQDTDTIRQYFKYTFIVFLLDVLFNFNTAYFNKDMIIVNRKYIAWQYISSNLFLTDAICLIVMGSKVIFQSVNLVYNPNNKLSTLAVNMLIFLKLNGIQPKRMRFSYAFTLRENQKHIMRLFNQLFSVISVAHVVSLAWYYLGIYEIQNGYTVSWLQKYNFDTLGYLEKYIYSLYWSITTMTTVGYGDISATNYVEAAFISLTMILFSCVFAYSVNNIGFILQEIEKSSKQLNDNISTIQRFLNRKNVNMQLQSRVRHYLSFLAEEQKDRNKQAENQIFKILSNKLRDEVTIEINSRILKNYSLFSENFSQKTLRNLVFIMEEVLVSPNEIIFEQDDCDDQSLYLIENGIIEIYLLHPPHIEGKKYNNGNNKVHMLQQLTKNSLFGEISFFSGLFRKACARSINLSTLYKINRNKFIELIKENQEDLERFKMIEEQIKVQLDYSSIQLQCYSCKQKDHIASNCPKIHQIFDSQFIILKNNFSQFQNRNYQVNRRQKQKKYNPRLQIKENQIVCHQLKQNLRDFNSQTDLMFKTELDIYNHNEHLQKSESDYETSSNHSTKNSDLYQKMNSNQSSSSSKDQAKKQLEKQKKQKKKLVAYSKSQKQLNKEESPLALTNDIEVDNLESILNSDMSQLKCQGYQKSKSISSNFNSSQKEFEQFESLKRESIEREKDAQNSYLNQGSLENQSRQNMHQSQGQKQQTIPEQEIVKQQENARKKLRKKTKKMTIQISIINQNNSNLSDEIHKINNYGNNQFGQLNEANQYEFHKNDNLQAGNLYCNNDSELNQNQQIITQNKKLIYQNNTIKNLNGPSLKLVDAKDFQEDKNVIQKTIALDITQQRNGAQLTQNDIQDILNQIIKTQGGGQIFQNDDKLDDIQTNNYFSMDCFEMIKEFRKFFPQNNFSSIFSKFKFNKLLALKKYKVEKNQISFPKSKRKNIFLKFSVFRKSLFFSALLQKLHKSEINLDSYKPTFLSYGTSQKSDSIYPKMFQTTQKQLQN</sequence>
<feature type="transmembrane region" description="Helical" evidence="9">
    <location>
        <begin position="530"/>
        <end position="551"/>
    </location>
</feature>
<feature type="region of interest" description="Disordered" evidence="8">
    <location>
        <begin position="1020"/>
        <end position="1057"/>
    </location>
</feature>
<evidence type="ECO:0000256" key="1">
    <source>
        <dbReference type="ARBA" id="ARBA00004141"/>
    </source>
</evidence>
<feature type="transmembrane region" description="Helical" evidence="9">
    <location>
        <begin position="310"/>
        <end position="334"/>
    </location>
</feature>
<dbReference type="eggNOG" id="KOG0500">
    <property type="taxonomic scope" value="Eukaryota"/>
</dbReference>
<evidence type="ECO:0000256" key="5">
    <source>
        <dbReference type="ARBA" id="ARBA00023065"/>
    </source>
</evidence>
<dbReference type="EMBL" id="GG662654">
    <property type="protein sequence ID" value="EAR98198.3"/>
    <property type="molecule type" value="Genomic_DNA"/>
</dbReference>
<evidence type="ECO:0000256" key="4">
    <source>
        <dbReference type="ARBA" id="ARBA00022989"/>
    </source>
</evidence>
<name>I7M8H7_TETTS</name>
<accession>I7M8H7</accession>
<evidence type="ECO:0000313" key="13">
    <source>
        <dbReference type="Proteomes" id="UP000009168"/>
    </source>
</evidence>
<keyword evidence="7" id="KW-0862">Zinc</keyword>
<dbReference type="InterPro" id="IPR000595">
    <property type="entry name" value="cNMP-bd_dom"/>
</dbReference>
<keyword evidence="6 9" id="KW-0472">Membrane</keyword>
<dbReference type="GO" id="GO:0035725">
    <property type="term" value="P:sodium ion transmembrane transport"/>
    <property type="evidence" value="ECO:0007669"/>
    <property type="project" value="TreeGrafter"/>
</dbReference>
<dbReference type="InterPro" id="IPR005821">
    <property type="entry name" value="Ion_trans_dom"/>
</dbReference>
<feature type="compositionally biased region" description="Low complexity" evidence="8">
    <location>
        <begin position="902"/>
        <end position="914"/>
    </location>
</feature>
<dbReference type="SUPFAM" id="SSF81324">
    <property type="entry name" value="Voltage-gated potassium channels"/>
    <property type="match status" value="1"/>
</dbReference>
<dbReference type="PROSITE" id="PS50042">
    <property type="entry name" value="CNMP_BINDING_3"/>
    <property type="match status" value="1"/>
</dbReference>
<keyword evidence="7" id="KW-0479">Metal-binding</keyword>
<feature type="region of interest" description="Disordered" evidence="8">
    <location>
        <begin position="881"/>
        <end position="944"/>
    </location>
</feature>
<feature type="compositionally biased region" description="Polar residues" evidence="8">
    <location>
        <begin position="1020"/>
        <end position="1041"/>
    </location>
</feature>
<evidence type="ECO:0000259" key="11">
    <source>
        <dbReference type="PROSITE" id="PS50158"/>
    </source>
</evidence>
<proteinExistence type="predicted"/>
<dbReference type="PROSITE" id="PS50158">
    <property type="entry name" value="ZF_CCHC"/>
    <property type="match status" value="1"/>
</dbReference>
<dbReference type="KEGG" id="tet:TTHERM_00343980"/>
<dbReference type="PANTHER" id="PTHR45689">
    <property type="entry name" value="I[[H]] CHANNEL, ISOFORM E"/>
    <property type="match status" value="1"/>
</dbReference>
<evidence type="ECO:0000256" key="7">
    <source>
        <dbReference type="PROSITE-ProRule" id="PRU00047"/>
    </source>
</evidence>
<dbReference type="GO" id="GO:0098855">
    <property type="term" value="C:HCN channel complex"/>
    <property type="evidence" value="ECO:0007669"/>
    <property type="project" value="TreeGrafter"/>
</dbReference>
<dbReference type="GO" id="GO:0005249">
    <property type="term" value="F:voltage-gated potassium channel activity"/>
    <property type="evidence" value="ECO:0007669"/>
    <property type="project" value="TreeGrafter"/>
</dbReference>
<reference evidence="13" key="1">
    <citation type="journal article" date="2006" name="PLoS Biol.">
        <title>Macronuclear genome sequence of the ciliate Tetrahymena thermophila, a model eukaryote.</title>
        <authorList>
            <person name="Eisen J.A."/>
            <person name="Coyne R.S."/>
            <person name="Wu M."/>
            <person name="Wu D."/>
            <person name="Thiagarajan M."/>
            <person name="Wortman J.R."/>
            <person name="Badger J.H."/>
            <person name="Ren Q."/>
            <person name="Amedeo P."/>
            <person name="Jones K.M."/>
            <person name="Tallon L.J."/>
            <person name="Delcher A.L."/>
            <person name="Salzberg S.L."/>
            <person name="Silva J.C."/>
            <person name="Haas B.J."/>
            <person name="Majoros W.H."/>
            <person name="Farzad M."/>
            <person name="Carlton J.M."/>
            <person name="Smith R.K. Jr."/>
            <person name="Garg J."/>
            <person name="Pearlman R.E."/>
            <person name="Karrer K.M."/>
            <person name="Sun L."/>
            <person name="Manning G."/>
            <person name="Elde N.C."/>
            <person name="Turkewitz A.P."/>
            <person name="Asai D.J."/>
            <person name="Wilkes D.E."/>
            <person name="Wang Y."/>
            <person name="Cai H."/>
            <person name="Collins K."/>
            <person name="Stewart B.A."/>
            <person name="Lee S.R."/>
            <person name="Wilamowska K."/>
            <person name="Weinberg Z."/>
            <person name="Ruzzo W.L."/>
            <person name="Wloga D."/>
            <person name="Gaertig J."/>
            <person name="Frankel J."/>
            <person name="Tsao C.-C."/>
            <person name="Gorovsky M.A."/>
            <person name="Keeling P.J."/>
            <person name="Waller R.F."/>
            <person name="Patron N.J."/>
            <person name="Cherry J.M."/>
            <person name="Stover N.A."/>
            <person name="Krieger C.J."/>
            <person name="del Toro C."/>
            <person name="Ryder H.F."/>
            <person name="Williamson S.C."/>
            <person name="Barbeau R.A."/>
            <person name="Hamilton E.P."/>
            <person name="Orias E."/>
        </authorList>
    </citation>
    <scope>NUCLEOTIDE SEQUENCE [LARGE SCALE GENOMIC DNA]</scope>
    <source>
        <strain evidence="13">SB210</strain>
    </source>
</reference>
<evidence type="ECO:0000259" key="10">
    <source>
        <dbReference type="PROSITE" id="PS50042"/>
    </source>
</evidence>
<dbReference type="OrthoDB" id="10035564at2759"/>
<dbReference type="InterPro" id="IPR018490">
    <property type="entry name" value="cNMP-bd_dom_sf"/>
</dbReference>
<dbReference type="InParanoid" id="I7M8H7"/>
<keyword evidence="5" id="KW-0406">Ion transport</keyword>
<dbReference type="GO" id="GO:0003676">
    <property type="term" value="F:nucleic acid binding"/>
    <property type="evidence" value="ECO:0007669"/>
    <property type="project" value="InterPro"/>
</dbReference>
<dbReference type="Gene3D" id="1.10.287.630">
    <property type="entry name" value="Helix hairpin bin"/>
    <property type="match status" value="1"/>
</dbReference>